<evidence type="ECO:0000259" key="17">
    <source>
        <dbReference type="PROSITE" id="PS51339"/>
    </source>
</evidence>
<dbReference type="Pfam" id="PF01363">
    <property type="entry name" value="FYVE"/>
    <property type="match status" value="1"/>
</dbReference>
<reference evidence="18 19" key="1">
    <citation type="submission" date="2024-11" db="EMBL/GenBank/DDBJ databases">
        <title>Chromosome-level genome assembly of the freshwater bivalve Anodonta woodiana.</title>
        <authorList>
            <person name="Chen X."/>
        </authorList>
    </citation>
    <scope>NUCLEOTIDE SEQUENCE [LARGE SCALE GENOMIC DNA]</scope>
    <source>
        <strain evidence="18">MN2024</strain>
        <tissue evidence="18">Gills</tissue>
    </source>
</reference>
<keyword evidence="19" id="KW-1185">Reference proteome</keyword>
<sequence>MHENMACADQEPTSLEHIRKSELFPKKQLVTDDETLHVPFPLLSGEFPEYLGRTSDGVIVLSNFRLLIRFKKSFINIPLGLIEYLETRDVCHIHIYCKDATVIRCAFATSETCQDWYKRIMCKLQSPKELNELFAFAFFAWCTDRNPCPEPILEGCYQLCPVGKPRVYNFTKEIERLGFDLKLAWRYTEINKEFSLCPSYPSEHIVPANLSDKDLKKVAEFRALHRFPTVVWRNVRNGAVLVRSSQPELGWFGWRCDEDEKLMYHIALSCSMNPGNGQYAEDSSGSESSSQDGDSGQPQNVENREPKKLLLVDCRSYSAAVANRAKGGGCECTEYYANCEIVFMNLVNIHTIRRSFVALRQLCSGGPEQVNWLSGVENTRWLLYISSILKVATQVAVTMEKEGRPVLIHCSDGWDRTPQIVSLAELLLDPHYRTMEGFQVLIEREWIEFGHKFADRCGTGICTDDVNERCPVFIQWLDCVHQLIKQFPCAFEFNEAYMVKLVQHTYSCLFGTFLCNTESERQKHHIHEHTASLWSLLCDKKFCNFLYEPSQQEVLYPSSHVRNLYLWSAVYLSNNSSFTEEETKPDSAVTTADSESGGTNLQKARSCENLASLTELETSPTRRRSDPNITLDMADQGTKLLKEALQSHEVDAISKSAESLTLSGHTIDNPESNELSLEDDNSKLDPGKDKSEHCQTENSECVETFDSSINGNEIVSEQSAETDDCRTAGKSEATQTLDHISIPNEISMQSLVCEEQNSDDVSGNIIFKTPSERTLMGILPYQYDPSLESSTDTVTDETVIQCTENDVHEHTNTACNAHVQKEPSLEAKCDMKTLEKLQLVKIYSISTSTSDLTDSRVVLANNHIKMHRRLKLHTVLTQSVPDNCSRPTNGFSKISGVNCSASPSPLYPTPTSPRSLGSTCPPTPGTSDSKSVETTVQRQLNSVGRHLDIDGLTMFSDPVQQSIQSVQLKRSQEVAVLNRQIVYLQTLLSQYEALTGEGCAFELQDDHIFADSSGNAEIQSLGNASTAASDASWDQVDDQDSKLTLWVPDHIVTHCAGCQKQFTVLRRKHHCRNCGKVFCYDCAKDYAPVPTQLLLEPERVCGSCYKSLSPESRKSMLENGESCDRRLTATATN</sequence>
<dbReference type="InterPro" id="IPR011011">
    <property type="entry name" value="Znf_FYVE_PHD"/>
</dbReference>
<dbReference type="CDD" id="cd15733">
    <property type="entry name" value="FYVE_MTMR4"/>
    <property type="match status" value="1"/>
</dbReference>
<proteinExistence type="inferred from homology"/>
<dbReference type="PROSITE" id="PS00383">
    <property type="entry name" value="TYR_PHOSPHATASE_1"/>
    <property type="match status" value="1"/>
</dbReference>
<feature type="binding site" evidence="12">
    <location>
        <begin position="348"/>
        <end position="349"/>
    </location>
    <ligand>
        <name>substrate</name>
    </ligand>
</feature>
<feature type="domain" description="FYVE-type" evidence="16">
    <location>
        <begin position="1049"/>
        <end position="1109"/>
    </location>
</feature>
<organism evidence="18 19">
    <name type="scientific">Sinanodonta woodiana</name>
    <name type="common">Chinese pond mussel</name>
    <name type="synonym">Anodonta woodiana</name>
    <dbReference type="NCBI Taxonomy" id="1069815"/>
    <lineage>
        <taxon>Eukaryota</taxon>
        <taxon>Metazoa</taxon>
        <taxon>Spiralia</taxon>
        <taxon>Lophotrochozoa</taxon>
        <taxon>Mollusca</taxon>
        <taxon>Bivalvia</taxon>
        <taxon>Autobranchia</taxon>
        <taxon>Heteroconchia</taxon>
        <taxon>Palaeoheterodonta</taxon>
        <taxon>Unionida</taxon>
        <taxon>Unionoidea</taxon>
        <taxon>Unionidae</taxon>
        <taxon>Unioninae</taxon>
        <taxon>Sinanodonta</taxon>
    </lineage>
</organism>
<comment type="caution">
    <text evidence="18">The sequence shown here is derived from an EMBL/GenBank/DDBJ whole genome shotgun (WGS) entry which is preliminary data.</text>
</comment>
<feature type="binding site" evidence="12">
    <location>
        <begin position="323"/>
        <end position="326"/>
    </location>
    <ligand>
        <name>substrate</name>
    </ligand>
</feature>
<evidence type="ECO:0000256" key="2">
    <source>
        <dbReference type="ARBA" id="ARBA00007471"/>
    </source>
</evidence>
<evidence type="ECO:0000256" key="10">
    <source>
        <dbReference type="ARBA" id="ARBA00032571"/>
    </source>
</evidence>
<comment type="subcellular location">
    <subcellularLocation>
        <location evidence="1">Endomembrane system</location>
        <topology evidence="1">Peripheral membrane protein</topology>
    </subcellularLocation>
</comment>
<feature type="region of interest" description="Disordered" evidence="14">
    <location>
        <begin position="662"/>
        <end position="696"/>
    </location>
</feature>
<dbReference type="SMART" id="SM00064">
    <property type="entry name" value="FYVE"/>
    <property type="match status" value="1"/>
</dbReference>
<evidence type="ECO:0000259" key="15">
    <source>
        <dbReference type="PROSITE" id="PS50056"/>
    </source>
</evidence>
<dbReference type="PROSITE" id="PS51339">
    <property type="entry name" value="PPASE_MYOTUBULARIN"/>
    <property type="match status" value="1"/>
</dbReference>
<evidence type="ECO:0000259" key="16">
    <source>
        <dbReference type="PROSITE" id="PS50178"/>
    </source>
</evidence>
<dbReference type="EMBL" id="JBJQND010000013">
    <property type="protein sequence ID" value="KAL3856142.1"/>
    <property type="molecule type" value="Genomic_DNA"/>
</dbReference>
<dbReference type="EMBL" id="JBJQND010000013">
    <property type="protein sequence ID" value="KAL3856141.1"/>
    <property type="molecule type" value="Genomic_DNA"/>
</dbReference>
<evidence type="ECO:0000256" key="14">
    <source>
        <dbReference type="SAM" id="MobiDB-lite"/>
    </source>
</evidence>
<dbReference type="EC" id="3.1.3.95" evidence="3"/>
<dbReference type="SMART" id="SM00404">
    <property type="entry name" value="PTPc_motif"/>
    <property type="match status" value="1"/>
</dbReference>
<dbReference type="GO" id="GO:0016020">
    <property type="term" value="C:membrane"/>
    <property type="evidence" value="ECO:0007669"/>
    <property type="project" value="UniProtKB-ARBA"/>
</dbReference>
<dbReference type="PROSITE" id="PS50178">
    <property type="entry name" value="ZF_FYVE"/>
    <property type="match status" value="1"/>
</dbReference>
<dbReference type="InterPro" id="IPR046978">
    <property type="entry name" value="MTMR4_FYVE"/>
</dbReference>
<dbReference type="Gene3D" id="3.30.40.10">
    <property type="entry name" value="Zinc/RING finger domain, C3HC4 (zinc finger)"/>
    <property type="match status" value="1"/>
</dbReference>
<dbReference type="SUPFAM" id="SSF50729">
    <property type="entry name" value="PH domain-like"/>
    <property type="match status" value="1"/>
</dbReference>
<feature type="compositionally biased region" description="Basic and acidic residues" evidence="14">
    <location>
        <begin position="680"/>
        <end position="695"/>
    </location>
</feature>
<keyword evidence="7" id="KW-0862">Zinc</keyword>
<feature type="active site" description="Phosphocysteine intermediate" evidence="11">
    <location>
        <position position="410"/>
    </location>
</feature>
<dbReference type="GO" id="GO:0046856">
    <property type="term" value="P:phosphatidylinositol dephosphorylation"/>
    <property type="evidence" value="ECO:0007669"/>
    <property type="project" value="UniProtKB-ARBA"/>
</dbReference>
<keyword evidence="9" id="KW-0472">Membrane</keyword>
<keyword evidence="4" id="KW-0479">Metal-binding</keyword>
<name>A0ABD3V3B2_SINWO</name>
<comment type="similarity">
    <text evidence="2">Belongs to the protein-tyrosine phosphatase family. Non-receptor class myotubularin subfamily.</text>
</comment>
<keyword evidence="8" id="KW-0443">Lipid metabolism</keyword>
<dbReference type="InterPro" id="IPR029021">
    <property type="entry name" value="Prot-tyrosine_phosphatase-like"/>
</dbReference>
<dbReference type="Pfam" id="PF06602">
    <property type="entry name" value="Myotub-related"/>
    <property type="match status" value="1"/>
</dbReference>
<dbReference type="InterPro" id="IPR017455">
    <property type="entry name" value="Znf_FYVE-rel"/>
</dbReference>
<dbReference type="GO" id="GO:0005829">
    <property type="term" value="C:cytosol"/>
    <property type="evidence" value="ECO:0007669"/>
    <property type="project" value="UniProtKB-ARBA"/>
</dbReference>
<evidence type="ECO:0000313" key="18">
    <source>
        <dbReference type="EMBL" id="KAL3856142.1"/>
    </source>
</evidence>
<keyword evidence="5 13" id="KW-0863">Zinc-finger</keyword>
<dbReference type="GO" id="GO:0004721">
    <property type="term" value="F:phosphoprotein phosphatase activity"/>
    <property type="evidence" value="ECO:0007669"/>
    <property type="project" value="UniProtKB-ARBA"/>
</dbReference>
<evidence type="ECO:0000256" key="12">
    <source>
        <dbReference type="PIRSR" id="PIRSR630564-2"/>
    </source>
</evidence>
<dbReference type="SUPFAM" id="SSF57903">
    <property type="entry name" value="FYVE/PHD zinc finger"/>
    <property type="match status" value="1"/>
</dbReference>
<evidence type="ECO:0000256" key="3">
    <source>
        <dbReference type="ARBA" id="ARBA00012903"/>
    </source>
</evidence>
<dbReference type="PANTHER" id="PTHR10807">
    <property type="entry name" value="MYOTUBULARIN-RELATED"/>
    <property type="match status" value="1"/>
</dbReference>
<gene>
    <name evidence="18" type="ORF">ACJMK2_010931</name>
</gene>
<dbReference type="InterPro" id="IPR016130">
    <property type="entry name" value="Tyr_Pase_AS"/>
</dbReference>
<feature type="domain" description="Tyrosine specific protein phosphatases" evidence="15">
    <location>
        <begin position="386"/>
        <end position="423"/>
    </location>
</feature>
<dbReference type="GO" id="GO:0004438">
    <property type="term" value="F:phosphatidylinositol-3-phosphate phosphatase activity"/>
    <property type="evidence" value="ECO:0007669"/>
    <property type="project" value="UniProtKB-ARBA"/>
</dbReference>
<dbReference type="InterPro" id="IPR010569">
    <property type="entry name" value="Myotubularin-like_Pase_dom"/>
</dbReference>
<dbReference type="InterPro" id="IPR013083">
    <property type="entry name" value="Znf_RING/FYVE/PHD"/>
</dbReference>
<feature type="region of interest" description="Disordered" evidence="14">
    <location>
        <begin position="277"/>
        <end position="302"/>
    </location>
</feature>
<accession>A0ABD3V3B2</accession>
<feature type="compositionally biased region" description="Polar residues" evidence="14">
    <location>
        <begin position="662"/>
        <end position="675"/>
    </location>
</feature>
<dbReference type="Proteomes" id="UP001634394">
    <property type="component" value="Unassembled WGS sequence"/>
</dbReference>
<protein>
    <recommendedName>
        <fullName evidence="3">phosphatidylinositol-3,5-bisphosphate 3-phosphatase</fullName>
        <ecNumber evidence="3">3.1.3.95</ecNumber>
    </recommendedName>
    <alternativeName>
        <fullName evidence="10">Phosphatidylinositol-3,5-bisphosphate 3-phosphatase</fullName>
    </alternativeName>
</protein>
<feature type="domain" description="Myotubularin phosphatase" evidence="17">
    <location>
        <begin position="164"/>
        <end position="571"/>
    </location>
</feature>
<dbReference type="GO" id="GO:0061952">
    <property type="term" value="P:midbody abscission"/>
    <property type="evidence" value="ECO:0007669"/>
    <property type="project" value="UniProtKB-ARBA"/>
</dbReference>
<dbReference type="InterPro" id="IPR030564">
    <property type="entry name" value="Myotubularin"/>
</dbReference>
<dbReference type="SUPFAM" id="SSF52799">
    <property type="entry name" value="(Phosphotyrosine protein) phosphatases II"/>
    <property type="match status" value="1"/>
</dbReference>
<evidence type="ECO:0000313" key="19">
    <source>
        <dbReference type="Proteomes" id="UP001634394"/>
    </source>
</evidence>
<feature type="compositionally biased region" description="Polar residues" evidence="14">
    <location>
        <begin position="917"/>
        <end position="934"/>
    </location>
</feature>
<dbReference type="GO" id="GO:0019899">
    <property type="term" value="F:enzyme binding"/>
    <property type="evidence" value="ECO:0007669"/>
    <property type="project" value="UniProtKB-ARBA"/>
</dbReference>
<evidence type="ECO:0000256" key="1">
    <source>
        <dbReference type="ARBA" id="ARBA00004184"/>
    </source>
</evidence>
<dbReference type="GO" id="GO:0046474">
    <property type="term" value="P:glycerophospholipid biosynthetic process"/>
    <property type="evidence" value="ECO:0007669"/>
    <property type="project" value="UniProtKB-ARBA"/>
</dbReference>
<dbReference type="PANTHER" id="PTHR10807:SF75">
    <property type="entry name" value="PHOSPHATIDYLINOSITOL-3-PHOSPHATE PHOSPHATASE"/>
    <property type="match status" value="1"/>
</dbReference>
<dbReference type="GO" id="GO:0060090">
    <property type="term" value="F:molecular adaptor activity"/>
    <property type="evidence" value="ECO:0007669"/>
    <property type="project" value="UniProtKB-ARBA"/>
</dbReference>
<feature type="compositionally biased region" description="Polar residues" evidence="14">
    <location>
        <begin position="588"/>
        <end position="604"/>
    </location>
</feature>
<feature type="binding site" evidence="12">
    <location>
        <begin position="410"/>
        <end position="416"/>
    </location>
    <ligand>
        <name>substrate</name>
    </ligand>
</feature>
<dbReference type="GO" id="GO:0012505">
    <property type="term" value="C:endomembrane system"/>
    <property type="evidence" value="ECO:0007669"/>
    <property type="project" value="UniProtKB-SubCell"/>
</dbReference>
<dbReference type="PROSITE" id="PS50056">
    <property type="entry name" value="TYR_PHOSPHATASE_2"/>
    <property type="match status" value="1"/>
</dbReference>
<dbReference type="GO" id="GO:0008270">
    <property type="term" value="F:zinc ion binding"/>
    <property type="evidence" value="ECO:0007669"/>
    <property type="project" value="UniProtKB-KW"/>
</dbReference>
<evidence type="ECO:0000256" key="11">
    <source>
        <dbReference type="PIRSR" id="PIRSR630564-1"/>
    </source>
</evidence>
<evidence type="ECO:0000256" key="7">
    <source>
        <dbReference type="ARBA" id="ARBA00022833"/>
    </source>
</evidence>
<feature type="region of interest" description="Disordered" evidence="14">
    <location>
        <begin position="904"/>
        <end position="934"/>
    </location>
</feature>
<dbReference type="AlphaFoldDB" id="A0ABD3V3B2"/>
<evidence type="ECO:0000256" key="6">
    <source>
        <dbReference type="ARBA" id="ARBA00022801"/>
    </source>
</evidence>
<evidence type="ECO:0000256" key="13">
    <source>
        <dbReference type="PROSITE-ProRule" id="PRU00091"/>
    </source>
</evidence>
<feature type="compositionally biased region" description="Low complexity" evidence="14">
    <location>
        <begin position="281"/>
        <end position="297"/>
    </location>
</feature>
<dbReference type="InterPro" id="IPR000306">
    <property type="entry name" value="Znf_FYVE"/>
</dbReference>
<evidence type="ECO:0000256" key="5">
    <source>
        <dbReference type="ARBA" id="ARBA00022771"/>
    </source>
</evidence>
<dbReference type="InterPro" id="IPR000387">
    <property type="entry name" value="Tyr_Pase_dom"/>
</dbReference>
<evidence type="ECO:0000256" key="9">
    <source>
        <dbReference type="ARBA" id="ARBA00023136"/>
    </source>
</evidence>
<dbReference type="GO" id="GO:0052629">
    <property type="term" value="F:phosphatidylinositol-3,5-bisphosphate 3-phosphatase activity"/>
    <property type="evidence" value="ECO:0007669"/>
    <property type="project" value="UniProtKB-EC"/>
</dbReference>
<evidence type="ECO:0000256" key="4">
    <source>
        <dbReference type="ARBA" id="ARBA00022723"/>
    </source>
</evidence>
<dbReference type="FunFam" id="3.30.40.10:FF:000073">
    <property type="entry name" value="myotubularin-related protein 4 isoform X2"/>
    <property type="match status" value="1"/>
</dbReference>
<dbReference type="InterPro" id="IPR003595">
    <property type="entry name" value="Tyr_Pase_cat"/>
</dbReference>
<evidence type="ECO:0000256" key="8">
    <source>
        <dbReference type="ARBA" id="ARBA00023098"/>
    </source>
</evidence>
<keyword evidence="6" id="KW-0378">Hydrolase</keyword>
<feature type="region of interest" description="Disordered" evidence="14">
    <location>
        <begin position="581"/>
        <end position="604"/>
    </location>
</feature>